<comment type="pathway">
    <text evidence="2">Cofactor biosynthesis; FMN biosynthesis; FMN from riboflavin (ATP route): step 1/1.</text>
</comment>
<reference evidence="17" key="1">
    <citation type="submission" date="2020-05" db="EMBL/GenBank/DDBJ databases">
        <authorList>
            <person name="Chiriac C."/>
            <person name="Salcher M."/>
            <person name="Ghai R."/>
            <person name="Kavagutti S V."/>
        </authorList>
    </citation>
    <scope>NUCLEOTIDE SEQUENCE</scope>
</reference>
<evidence type="ECO:0000256" key="14">
    <source>
        <dbReference type="ARBA" id="ARBA00022840"/>
    </source>
</evidence>
<dbReference type="UniPathway" id="UPA00277">
    <property type="reaction ID" value="UER00407"/>
</dbReference>
<dbReference type="PIRSF" id="PIRSF004491">
    <property type="entry name" value="FAD_Synth"/>
    <property type="match status" value="1"/>
</dbReference>
<dbReference type="SUPFAM" id="SSF52374">
    <property type="entry name" value="Nucleotidylyl transferase"/>
    <property type="match status" value="1"/>
</dbReference>
<dbReference type="GO" id="GO:0008531">
    <property type="term" value="F:riboflavin kinase activity"/>
    <property type="evidence" value="ECO:0007669"/>
    <property type="project" value="UniProtKB-EC"/>
</dbReference>
<dbReference type="EC" id="2.7.1.26" evidence="4"/>
<dbReference type="PANTHER" id="PTHR22749">
    <property type="entry name" value="RIBOFLAVIN KINASE/FMN ADENYLYLTRANSFERASE"/>
    <property type="match status" value="1"/>
</dbReference>
<keyword evidence="12" id="KW-0418">Kinase</keyword>
<evidence type="ECO:0000256" key="12">
    <source>
        <dbReference type="ARBA" id="ARBA00022777"/>
    </source>
</evidence>
<evidence type="ECO:0000256" key="2">
    <source>
        <dbReference type="ARBA" id="ARBA00005201"/>
    </source>
</evidence>
<proteinExistence type="inferred from homology"/>
<dbReference type="NCBIfam" id="TIGR00083">
    <property type="entry name" value="ribF"/>
    <property type="match status" value="1"/>
</dbReference>
<evidence type="ECO:0000256" key="6">
    <source>
        <dbReference type="ARBA" id="ARBA00018483"/>
    </source>
</evidence>
<dbReference type="Gene3D" id="3.40.50.620">
    <property type="entry name" value="HUPs"/>
    <property type="match status" value="1"/>
</dbReference>
<dbReference type="UniPathway" id="UPA00276">
    <property type="reaction ID" value="UER00406"/>
</dbReference>
<dbReference type="InterPro" id="IPR023465">
    <property type="entry name" value="Riboflavin_kinase_dom_sf"/>
</dbReference>
<feature type="domain" description="Riboflavin kinase" evidence="16">
    <location>
        <begin position="178"/>
        <end position="303"/>
    </location>
</feature>
<gene>
    <name evidence="17" type="ORF">UFOPK1767_00610</name>
</gene>
<dbReference type="NCBIfam" id="NF004160">
    <property type="entry name" value="PRK05627.1-3"/>
    <property type="match status" value="1"/>
</dbReference>
<evidence type="ECO:0000256" key="5">
    <source>
        <dbReference type="ARBA" id="ARBA00012393"/>
    </source>
</evidence>
<evidence type="ECO:0000256" key="8">
    <source>
        <dbReference type="ARBA" id="ARBA00022643"/>
    </source>
</evidence>
<keyword evidence="13" id="KW-0274">FAD</keyword>
<name>A0A6J6FA77_9ZZZZ</name>
<evidence type="ECO:0000256" key="4">
    <source>
        <dbReference type="ARBA" id="ARBA00012105"/>
    </source>
</evidence>
<dbReference type="Pfam" id="PF06574">
    <property type="entry name" value="FAD_syn"/>
    <property type="match status" value="1"/>
</dbReference>
<dbReference type="AlphaFoldDB" id="A0A6J6FA77"/>
<dbReference type="InterPro" id="IPR015864">
    <property type="entry name" value="FAD_synthase"/>
</dbReference>
<dbReference type="GO" id="GO:0005524">
    <property type="term" value="F:ATP binding"/>
    <property type="evidence" value="ECO:0007669"/>
    <property type="project" value="UniProtKB-KW"/>
</dbReference>
<sequence length="309" mass="33135">MTEWALPRDGIDSVVTIGKFDGVHIGHREVVSQLRARANGRRVVVVTFDRHPLELFDPARAPKPILSIPQKVEALLGAGADRVVVLPFTTEFAAMSPDTFIDDVLLAGVSASLVLVGSDFRFGVKGAGTIETLTARGSTAGIEVVQLDHVCVDGGVKVSSSTIRDALVAGDVESATELLGRPHRVRGLVVHGHQRGRVLGYPTVNLEENNEGMVPRPGVYAGILRVHGQDFLAGISVGKNPTFTDVTRDQVEAHALDADFDAYGSIAEVGFTHWIRDIESFASVDELIDALHKDFADIRGLIADGTLHL</sequence>
<keyword evidence="15" id="KW-0511">Multifunctional enzyme</keyword>
<dbReference type="SUPFAM" id="SSF82114">
    <property type="entry name" value="Riboflavin kinase-like"/>
    <property type="match status" value="1"/>
</dbReference>
<dbReference type="Pfam" id="PF01687">
    <property type="entry name" value="Flavokinase"/>
    <property type="match status" value="1"/>
</dbReference>
<organism evidence="17">
    <name type="scientific">freshwater metagenome</name>
    <dbReference type="NCBI Taxonomy" id="449393"/>
    <lineage>
        <taxon>unclassified sequences</taxon>
        <taxon>metagenomes</taxon>
        <taxon>ecological metagenomes</taxon>
    </lineage>
</organism>
<evidence type="ECO:0000256" key="9">
    <source>
        <dbReference type="ARBA" id="ARBA00022679"/>
    </source>
</evidence>
<evidence type="ECO:0000256" key="11">
    <source>
        <dbReference type="ARBA" id="ARBA00022741"/>
    </source>
</evidence>
<dbReference type="GO" id="GO:0003919">
    <property type="term" value="F:FMN adenylyltransferase activity"/>
    <property type="evidence" value="ECO:0007669"/>
    <property type="project" value="UniProtKB-EC"/>
</dbReference>
<evidence type="ECO:0000256" key="7">
    <source>
        <dbReference type="ARBA" id="ARBA00022630"/>
    </source>
</evidence>
<accession>A0A6J6FA77</accession>
<evidence type="ECO:0000259" key="16">
    <source>
        <dbReference type="SMART" id="SM00904"/>
    </source>
</evidence>
<dbReference type="EC" id="2.7.7.2" evidence="5"/>
<dbReference type="GO" id="GO:0006747">
    <property type="term" value="P:FAD biosynthetic process"/>
    <property type="evidence" value="ECO:0007669"/>
    <property type="project" value="UniProtKB-UniPathway"/>
</dbReference>
<dbReference type="InterPro" id="IPR023468">
    <property type="entry name" value="Riboflavin_kinase"/>
</dbReference>
<evidence type="ECO:0000313" key="17">
    <source>
        <dbReference type="EMBL" id="CAB4585560.1"/>
    </source>
</evidence>
<keyword evidence="8" id="KW-0288">FMN</keyword>
<evidence type="ECO:0000256" key="10">
    <source>
        <dbReference type="ARBA" id="ARBA00022695"/>
    </source>
</evidence>
<comment type="pathway">
    <text evidence="1">Cofactor biosynthesis; FAD biosynthesis; FAD from FMN: step 1/1.</text>
</comment>
<dbReference type="InterPro" id="IPR015865">
    <property type="entry name" value="Riboflavin_kinase_bac/euk"/>
</dbReference>
<evidence type="ECO:0000256" key="3">
    <source>
        <dbReference type="ARBA" id="ARBA00010214"/>
    </source>
</evidence>
<evidence type="ECO:0000256" key="13">
    <source>
        <dbReference type="ARBA" id="ARBA00022827"/>
    </source>
</evidence>
<dbReference type="GO" id="GO:0009398">
    <property type="term" value="P:FMN biosynthetic process"/>
    <property type="evidence" value="ECO:0007669"/>
    <property type="project" value="UniProtKB-UniPathway"/>
</dbReference>
<dbReference type="SMART" id="SM00904">
    <property type="entry name" value="Flavokinase"/>
    <property type="match status" value="1"/>
</dbReference>
<dbReference type="GO" id="GO:0009231">
    <property type="term" value="P:riboflavin biosynthetic process"/>
    <property type="evidence" value="ECO:0007669"/>
    <property type="project" value="InterPro"/>
</dbReference>
<evidence type="ECO:0000256" key="1">
    <source>
        <dbReference type="ARBA" id="ARBA00004726"/>
    </source>
</evidence>
<evidence type="ECO:0000256" key="15">
    <source>
        <dbReference type="ARBA" id="ARBA00023268"/>
    </source>
</evidence>
<keyword evidence="7" id="KW-0285">Flavoprotein</keyword>
<keyword evidence="10" id="KW-0548">Nucleotidyltransferase</keyword>
<dbReference type="Gene3D" id="2.40.30.30">
    <property type="entry name" value="Riboflavin kinase-like"/>
    <property type="match status" value="1"/>
</dbReference>
<dbReference type="CDD" id="cd02064">
    <property type="entry name" value="FAD_synthetase_N"/>
    <property type="match status" value="1"/>
</dbReference>
<keyword evidence="14" id="KW-0067">ATP-binding</keyword>
<protein>
    <recommendedName>
        <fullName evidence="6">Bifunctional riboflavin kinase/FMN adenylyltransferase</fullName>
        <ecNumber evidence="4">2.7.1.26</ecNumber>
        <ecNumber evidence="5">2.7.7.2</ecNumber>
    </recommendedName>
</protein>
<keyword evidence="11" id="KW-0547">Nucleotide-binding</keyword>
<dbReference type="EMBL" id="CAEZTZ010000069">
    <property type="protein sequence ID" value="CAB4585560.1"/>
    <property type="molecule type" value="Genomic_DNA"/>
</dbReference>
<dbReference type="FunFam" id="3.40.50.620:FF:000021">
    <property type="entry name" value="Riboflavin biosynthesis protein"/>
    <property type="match status" value="1"/>
</dbReference>
<dbReference type="PANTHER" id="PTHR22749:SF6">
    <property type="entry name" value="RIBOFLAVIN KINASE"/>
    <property type="match status" value="1"/>
</dbReference>
<comment type="similarity">
    <text evidence="3">Belongs to the RibF family.</text>
</comment>
<dbReference type="InterPro" id="IPR014729">
    <property type="entry name" value="Rossmann-like_a/b/a_fold"/>
</dbReference>
<dbReference type="InterPro" id="IPR002606">
    <property type="entry name" value="Riboflavin_kinase_bac"/>
</dbReference>
<keyword evidence="9" id="KW-0808">Transferase</keyword>